<name>A0A7J3SL20_9CREN</name>
<dbReference type="GO" id="GO:0006096">
    <property type="term" value="P:glycolytic process"/>
    <property type="evidence" value="ECO:0007669"/>
    <property type="project" value="UniProtKB-KW"/>
</dbReference>
<dbReference type="SUPFAM" id="SSF53649">
    <property type="entry name" value="Alkaline phosphatase-like"/>
    <property type="match status" value="1"/>
</dbReference>
<gene>
    <name evidence="7" type="primary">apgM</name>
    <name evidence="7" type="ORF">ENW83_02030</name>
</gene>
<feature type="domain" description="Metalloenzyme" evidence="6">
    <location>
        <begin position="6"/>
        <end position="411"/>
    </location>
</feature>
<dbReference type="InterPro" id="IPR042253">
    <property type="entry name" value="Pglycerate_mutase_ApgM_sf"/>
</dbReference>
<protein>
    <submittedName>
        <fullName evidence="7">2,3-bisphosphoglycerate-independent phosphoglycerate mutase</fullName>
        <ecNumber evidence="7">5.4.2.12</ecNumber>
    </submittedName>
</protein>
<dbReference type="EC" id="5.4.2.12" evidence="7"/>
<comment type="caution">
    <text evidence="7">The sequence shown here is derived from an EMBL/GenBank/DDBJ whole genome shotgun (WGS) entry which is preliminary data.</text>
</comment>
<evidence type="ECO:0000313" key="7">
    <source>
        <dbReference type="EMBL" id="HGZ59972.1"/>
    </source>
</evidence>
<dbReference type="InterPro" id="IPR017850">
    <property type="entry name" value="Alkaline_phosphatase_core_sf"/>
</dbReference>
<dbReference type="Pfam" id="PF10143">
    <property type="entry name" value="PhosphMutase"/>
    <property type="match status" value="1"/>
</dbReference>
<dbReference type="PANTHER" id="PTHR31209">
    <property type="entry name" value="COFACTOR-INDEPENDENT PHOSPHOGLYCERATE MUTASE"/>
    <property type="match status" value="1"/>
</dbReference>
<dbReference type="PANTHER" id="PTHR31209:SF0">
    <property type="entry name" value="METALLOENZYME DOMAIN-CONTAINING PROTEIN"/>
    <property type="match status" value="1"/>
</dbReference>
<keyword evidence="5" id="KW-0324">Glycolysis</keyword>
<dbReference type="EMBL" id="DTLS01000054">
    <property type="protein sequence ID" value="HGZ59972.1"/>
    <property type="molecule type" value="Genomic_DNA"/>
</dbReference>
<dbReference type="AlphaFoldDB" id="A0A7J3SL20"/>
<dbReference type="GO" id="GO:0046872">
    <property type="term" value="F:metal ion binding"/>
    <property type="evidence" value="ECO:0007669"/>
    <property type="project" value="InterPro"/>
</dbReference>
<dbReference type="Pfam" id="PF01676">
    <property type="entry name" value="Metalloenzyme"/>
    <property type="match status" value="1"/>
</dbReference>
<dbReference type="PIRSF" id="PIRSF006392">
    <property type="entry name" value="IPGAM_arch"/>
    <property type="match status" value="1"/>
</dbReference>
<comment type="catalytic activity">
    <reaction evidence="1">
        <text>(2R)-2-phosphoglycerate = (2R)-3-phosphoglycerate</text>
        <dbReference type="Rhea" id="RHEA:15901"/>
        <dbReference type="ChEBI" id="CHEBI:58272"/>
        <dbReference type="ChEBI" id="CHEBI:58289"/>
        <dbReference type="EC" id="5.4.2.12"/>
    </reaction>
</comment>
<comment type="pathway">
    <text evidence="3">Carbohydrate degradation.</text>
</comment>
<sequence length="428" mass="47096">MNSLKLIYLVLDGAAGDPSLGTTAYLSASKPNLDYLARNGRCGLVYTIGQGIPPESDAAVLSLLSYDPEIDYPGRGPIEALGVGLSLEEGKEVAFRGNFATVDPLSKVILDRRAGRVFTPYEAKELARAIDGMKLREGYVRVKESVGHRVVVVIGSEKHKLGDQVGNTDPGYLRKGKISVSASKFDNRVSPCIPMTSREEDKITCELVNEFTERAIGVLDRHPINLMRKSQGLPPANAILLRDGGSRNPNLKALSSKFTGLSFTALVEMPVEIGIARAARMNVEVLPPPGSSRRDEEYKLRAEKTINAIERSDVVYVHLKGPDEPGHDGNLKLKAKIIEEIDKFFIKELLERISWSNTAVLVTSDHATPCQLKSHSDAPVPFLLYHLDIKPDRLKSFDEVECRKGSFGVIEKGNQLLPMILKELQMIK</sequence>
<evidence type="ECO:0000259" key="6">
    <source>
        <dbReference type="Pfam" id="PF01676"/>
    </source>
</evidence>
<keyword evidence="7" id="KW-0413">Isomerase</keyword>
<evidence type="ECO:0000256" key="3">
    <source>
        <dbReference type="ARBA" id="ARBA00004921"/>
    </source>
</evidence>
<reference evidence="7" key="1">
    <citation type="journal article" date="2020" name="mSystems">
        <title>Genome- and Community-Level Interaction Insights into Carbon Utilization and Element Cycling Functions of Hydrothermarchaeota in Hydrothermal Sediment.</title>
        <authorList>
            <person name="Zhou Z."/>
            <person name="Liu Y."/>
            <person name="Xu W."/>
            <person name="Pan J."/>
            <person name="Luo Z.H."/>
            <person name="Li M."/>
        </authorList>
    </citation>
    <scope>NUCLEOTIDE SEQUENCE [LARGE SCALE GENOMIC DNA]</scope>
    <source>
        <strain evidence="7">SpSt-885</strain>
    </source>
</reference>
<dbReference type="NCBIfam" id="TIGR00306">
    <property type="entry name" value="apgM"/>
    <property type="match status" value="1"/>
</dbReference>
<dbReference type="InterPro" id="IPR006124">
    <property type="entry name" value="Metalloenzyme"/>
</dbReference>
<organism evidence="7">
    <name type="scientific">Fervidicoccus fontis</name>
    <dbReference type="NCBI Taxonomy" id="683846"/>
    <lineage>
        <taxon>Archaea</taxon>
        <taxon>Thermoproteota</taxon>
        <taxon>Thermoprotei</taxon>
        <taxon>Fervidicoccales</taxon>
        <taxon>Fervidicoccaceae</taxon>
        <taxon>Fervidicoccus</taxon>
    </lineage>
</organism>
<comment type="similarity">
    <text evidence="4">Belongs to the BPG-independent phosphoglycerate mutase family. A-PGAM subfamily.</text>
</comment>
<evidence type="ECO:0000256" key="1">
    <source>
        <dbReference type="ARBA" id="ARBA00000370"/>
    </source>
</evidence>
<evidence type="ECO:0000256" key="2">
    <source>
        <dbReference type="ARBA" id="ARBA00002315"/>
    </source>
</evidence>
<dbReference type="Gene3D" id="3.40.720.10">
    <property type="entry name" value="Alkaline Phosphatase, subunit A"/>
    <property type="match status" value="1"/>
</dbReference>
<dbReference type="CDD" id="cd16011">
    <property type="entry name" value="iPGM_like"/>
    <property type="match status" value="1"/>
</dbReference>
<comment type="function">
    <text evidence="2">Catalyzes the interconversion of 2-phosphoglycerate and 3-phosphoglycerate.</text>
</comment>
<evidence type="ECO:0000256" key="4">
    <source>
        <dbReference type="ARBA" id="ARBA00005524"/>
    </source>
</evidence>
<dbReference type="GO" id="GO:0004619">
    <property type="term" value="F:phosphoglycerate mutase activity"/>
    <property type="evidence" value="ECO:0007669"/>
    <property type="project" value="UniProtKB-EC"/>
</dbReference>
<dbReference type="InterPro" id="IPR004456">
    <property type="entry name" value="Pglycerate_mutase_ApgM"/>
</dbReference>
<evidence type="ECO:0000256" key="5">
    <source>
        <dbReference type="ARBA" id="ARBA00023152"/>
    </source>
</evidence>
<accession>A0A7J3SL20</accession>
<proteinExistence type="inferred from homology"/>
<dbReference type="Gene3D" id="3.30.70.2130">
    <property type="entry name" value="Metalloenzyme domain"/>
    <property type="match status" value="1"/>
</dbReference>